<reference evidence="1 2" key="1">
    <citation type="journal article" date="2005" name="Nature">
        <title>The genome sequence of the rice blast fungus Magnaporthe grisea.</title>
        <authorList>
            <person name="Dean R.A."/>
            <person name="Talbot N.J."/>
            <person name="Ebbole D.J."/>
            <person name="Farman M.L."/>
            <person name="Mitchell T.K."/>
            <person name="Orbach M.J."/>
            <person name="Thon M."/>
            <person name="Kulkarni R."/>
            <person name="Xu J.R."/>
            <person name="Pan H."/>
            <person name="Read N.D."/>
            <person name="Lee Y.H."/>
            <person name="Carbone I."/>
            <person name="Brown D."/>
            <person name="Oh Y.Y."/>
            <person name="Donofrio N."/>
            <person name="Jeong J.S."/>
            <person name="Soanes D.M."/>
            <person name="Djonovic S."/>
            <person name="Kolomiets E."/>
            <person name="Rehmeyer C."/>
            <person name="Li W."/>
            <person name="Harding M."/>
            <person name="Kim S."/>
            <person name="Lebrun M.H."/>
            <person name="Bohnert H."/>
            <person name="Coughlan S."/>
            <person name="Butler J."/>
            <person name="Calvo S."/>
            <person name="Ma L.J."/>
            <person name="Nicol R."/>
            <person name="Purcell S."/>
            <person name="Nusbaum C."/>
            <person name="Galagan J.E."/>
            <person name="Birren B.W."/>
        </authorList>
    </citation>
    <scope>NUCLEOTIDE SEQUENCE [LARGE SCALE GENOMIC DNA]</scope>
    <source>
        <strain evidence="2">70-15 / ATCC MYA-4617 / FGSC 8958</strain>
    </source>
</reference>
<dbReference type="VEuPathDB" id="FungiDB:MGG_15710"/>
<dbReference type="KEGG" id="mgr:MGG_15710"/>
<protein>
    <submittedName>
        <fullName evidence="1">Uncharacterized protein</fullName>
    </submittedName>
</protein>
<dbReference type="OrthoDB" id="10488337at2759"/>
<proteinExistence type="predicted"/>
<reference key="2">
    <citation type="submission" date="2011-05" db="EMBL/GenBank/DDBJ databases">
        <title>The Genome Sequence of Magnaporthe oryzae 70-15.</title>
        <authorList>
            <consortium name="The Broad Institute Genome Sequencing Platform"/>
            <person name="Ma L.-J."/>
            <person name="Dead R."/>
            <person name="Young S.K."/>
            <person name="Zeng Q."/>
            <person name="Gargeya S."/>
            <person name="Fitzgerald M."/>
            <person name="Haas B."/>
            <person name="Abouelleil A."/>
            <person name="Alvarado L."/>
            <person name="Arachchi H.M."/>
            <person name="Berlin A."/>
            <person name="Brown A."/>
            <person name="Chapman S.B."/>
            <person name="Chen Z."/>
            <person name="Dunbar C."/>
            <person name="Freedman E."/>
            <person name="Gearin G."/>
            <person name="Gellesch M."/>
            <person name="Goldberg J."/>
            <person name="Griggs A."/>
            <person name="Gujja S."/>
            <person name="Heiman D."/>
            <person name="Howarth C."/>
            <person name="Larson L."/>
            <person name="Lui A."/>
            <person name="MacDonald P.J.P."/>
            <person name="Mehta T."/>
            <person name="Montmayeur A."/>
            <person name="Murphy C."/>
            <person name="Neiman D."/>
            <person name="Pearson M."/>
            <person name="Priest M."/>
            <person name="Roberts A."/>
            <person name="Saif S."/>
            <person name="Shea T."/>
            <person name="Shenoy N."/>
            <person name="Sisk P."/>
            <person name="Stolte C."/>
            <person name="Sykes S."/>
            <person name="Yandava C."/>
            <person name="Wortman J."/>
            <person name="Nusbaum C."/>
            <person name="Birren B."/>
        </authorList>
    </citation>
    <scope>NUCLEOTIDE SEQUENCE</scope>
    <source>
        <strain>70-15</strain>
    </source>
</reference>
<evidence type="ECO:0000313" key="2">
    <source>
        <dbReference type="Proteomes" id="UP000009058"/>
    </source>
</evidence>
<feature type="non-terminal residue" evidence="1">
    <location>
        <position position="63"/>
    </location>
</feature>
<dbReference type="RefSeq" id="XP_003714439.1">
    <property type="nucleotide sequence ID" value="XM_003714391.1"/>
</dbReference>
<dbReference type="GeneID" id="12984664"/>
<name>G4MSL6_PYRO7</name>
<dbReference type="InParanoid" id="G4MSL6"/>
<dbReference type="EMBL" id="CM001232">
    <property type="protein sequence ID" value="EHA54632.1"/>
    <property type="molecule type" value="Genomic_DNA"/>
</dbReference>
<keyword evidence="2" id="KW-1185">Reference proteome</keyword>
<gene>
    <name evidence="1" type="ORF">MGG_15710</name>
</gene>
<sequence length="63" mass="7346">SFRGLIGPDHDGSDQPVVIFCWGRRPSRLLWFRHLLTPCGEGVVIRRPRPCFVFGPQRRGTRW</sequence>
<dbReference type="AlphaFoldDB" id="G4MSL6"/>
<accession>G4MSL6</accession>
<dbReference type="Proteomes" id="UP000009058">
    <property type="component" value="Chromosome 2"/>
</dbReference>
<evidence type="ECO:0000313" key="1">
    <source>
        <dbReference type="EMBL" id="EHA54632.1"/>
    </source>
</evidence>
<organism evidence="1 2">
    <name type="scientific">Pyricularia oryzae (strain 70-15 / ATCC MYA-4617 / FGSC 8958)</name>
    <name type="common">Rice blast fungus</name>
    <name type="synonym">Magnaporthe oryzae</name>
    <dbReference type="NCBI Taxonomy" id="242507"/>
    <lineage>
        <taxon>Eukaryota</taxon>
        <taxon>Fungi</taxon>
        <taxon>Dikarya</taxon>
        <taxon>Ascomycota</taxon>
        <taxon>Pezizomycotina</taxon>
        <taxon>Sordariomycetes</taxon>
        <taxon>Sordariomycetidae</taxon>
        <taxon>Magnaporthales</taxon>
        <taxon>Pyriculariaceae</taxon>
        <taxon>Pyricularia</taxon>
    </lineage>
</organism>